<dbReference type="Proteomes" id="UP000002051">
    <property type="component" value="Chromosome 4"/>
</dbReference>
<name>G7JGM6_MEDTR</name>
<gene>
    <name evidence="1" type="ordered locus">MTR_4g116260</name>
</gene>
<evidence type="ECO:0000313" key="1">
    <source>
        <dbReference type="EMBL" id="AES91686.1"/>
    </source>
</evidence>
<dbReference type="EnsemblPlants" id="AES91686">
    <property type="protein sequence ID" value="AES91686"/>
    <property type="gene ID" value="MTR_4g116260"/>
</dbReference>
<evidence type="ECO:0000313" key="2">
    <source>
        <dbReference type="EnsemblPlants" id="AES91686"/>
    </source>
</evidence>
<reference evidence="1 3" key="1">
    <citation type="journal article" date="2011" name="Nature">
        <title>The Medicago genome provides insight into the evolution of rhizobial symbioses.</title>
        <authorList>
            <person name="Young N.D."/>
            <person name="Debelle F."/>
            <person name="Oldroyd G.E."/>
            <person name="Geurts R."/>
            <person name="Cannon S.B."/>
            <person name="Udvardi M.K."/>
            <person name="Benedito V.A."/>
            <person name="Mayer K.F."/>
            <person name="Gouzy J."/>
            <person name="Schoof H."/>
            <person name="Van de Peer Y."/>
            <person name="Proost S."/>
            <person name="Cook D.R."/>
            <person name="Meyers B.C."/>
            <person name="Spannagl M."/>
            <person name="Cheung F."/>
            <person name="De Mita S."/>
            <person name="Krishnakumar V."/>
            <person name="Gundlach H."/>
            <person name="Zhou S."/>
            <person name="Mudge J."/>
            <person name="Bharti A.K."/>
            <person name="Murray J.D."/>
            <person name="Naoumkina M.A."/>
            <person name="Rosen B."/>
            <person name="Silverstein K.A."/>
            <person name="Tang H."/>
            <person name="Rombauts S."/>
            <person name="Zhao P.X."/>
            <person name="Zhou P."/>
            <person name="Barbe V."/>
            <person name="Bardou P."/>
            <person name="Bechner M."/>
            <person name="Bellec A."/>
            <person name="Berger A."/>
            <person name="Berges H."/>
            <person name="Bidwell S."/>
            <person name="Bisseling T."/>
            <person name="Choisne N."/>
            <person name="Couloux A."/>
            <person name="Denny R."/>
            <person name="Deshpande S."/>
            <person name="Dai X."/>
            <person name="Doyle J.J."/>
            <person name="Dudez A.M."/>
            <person name="Farmer A.D."/>
            <person name="Fouteau S."/>
            <person name="Franken C."/>
            <person name="Gibelin C."/>
            <person name="Gish J."/>
            <person name="Goldstein S."/>
            <person name="Gonzalez A.J."/>
            <person name="Green P.J."/>
            <person name="Hallab A."/>
            <person name="Hartog M."/>
            <person name="Hua A."/>
            <person name="Humphray S.J."/>
            <person name="Jeong D.H."/>
            <person name="Jing Y."/>
            <person name="Jocker A."/>
            <person name="Kenton S.M."/>
            <person name="Kim D.J."/>
            <person name="Klee K."/>
            <person name="Lai H."/>
            <person name="Lang C."/>
            <person name="Lin S."/>
            <person name="Macmil S.L."/>
            <person name="Magdelenat G."/>
            <person name="Matthews L."/>
            <person name="McCorrison J."/>
            <person name="Monaghan E.L."/>
            <person name="Mun J.H."/>
            <person name="Najar F.Z."/>
            <person name="Nicholson C."/>
            <person name="Noirot C."/>
            <person name="O'Bleness M."/>
            <person name="Paule C.R."/>
            <person name="Poulain J."/>
            <person name="Prion F."/>
            <person name="Qin B."/>
            <person name="Qu C."/>
            <person name="Retzel E.F."/>
            <person name="Riddle C."/>
            <person name="Sallet E."/>
            <person name="Samain S."/>
            <person name="Samson N."/>
            <person name="Sanders I."/>
            <person name="Saurat O."/>
            <person name="Scarpelli C."/>
            <person name="Schiex T."/>
            <person name="Segurens B."/>
            <person name="Severin A.J."/>
            <person name="Sherrier D.J."/>
            <person name="Shi R."/>
            <person name="Sims S."/>
            <person name="Singer S.R."/>
            <person name="Sinharoy S."/>
            <person name="Sterck L."/>
            <person name="Viollet A."/>
            <person name="Wang B.B."/>
            <person name="Wang K."/>
            <person name="Wang M."/>
            <person name="Wang X."/>
            <person name="Warfsmann J."/>
            <person name="Weissenbach J."/>
            <person name="White D.D."/>
            <person name="White J.D."/>
            <person name="Wiley G.B."/>
            <person name="Wincker P."/>
            <person name="Xing Y."/>
            <person name="Yang L."/>
            <person name="Yao Z."/>
            <person name="Ying F."/>
            <person name="Zhai J."/>
            <person name="Zhou L."/>
            <person name="Zuber A."/>
            <person name="Denarie J."/>
            <person name="Dixon R.A."/>
            <person name="May G.D."/>
            <person name="Schwartz D.C."/>
            <person name="Rogers J."/>
            <person name="Quetier F."/>
            <person name="Town C.D."/>
            <person name="Roe B.A."/>
        </authorList>
    </citation>
    <scope>NUCLEOTIDE SEQUENCE [LARGE SCALE GENOMIC DNA]</scope>
    <source>
        <strain evidence="1">A17</strain>
        <strain evidence="2 3">cv. Jemalong A17</strain>
    </source>
</reference>
<dbReference type="HOGENOM" id="CLU_2743824_0_0_1"/>
<reference evidence="1 3" key="2">
    <citation type="journal article" date="2014" name="BMC Genomics">
        <title>An improved genome release (version Mt4.0) for the model legume Medicago truncatula.</title>
        <authorList>
            <person name="Tang H."/>
            <person name="Krishnakumar V."/>
            <person name="Bidwell S."/>
            <person name="Rosen B."/>
            <person name="Chan A."/>
            <person name="Zhou S."/>
            <person name="Gentzbittel L."/>
            <person name="Childs K.L."/>
            <person name="Yandell M."/>
            <person name="Gundlach H."/>
            <person name="Mayer K.F."/>
            <person name="Schwartz D.C."/>
            <person name="Town C.D."/>
        </authorList>
    </citation>
    <scope>GENOME REANNOTATION</scope>
    <source>
        <strain evidence="2 3">cv. Jemalong A17</strain>
    </source>
</reference>
<protein>
    <submittedName>
        <fullName evidence="1 2">Uncharacterized protein</fullName>
    </submittedName>
</protein>
<reference evidence="2" key="3">
    <citation type="submission" date="2015-04" db="UniProtKB">
        <authorList>
            <consortium name="EnsemblPlants"/>
        </authorList>
    </citation>
    <scope>IDENTIFICATION</scope>
    <source>
        <strain evidence="2">cv. Jemalong A17</strain>
    </source>
</reference>
<organism evidence="1 3">
    <name type="scientific">Medicago truncatula</name>
    <name type="common">Barrel medic</name>
    <name type="synonym">Medicago tribuloides</name>
    <dbReference type="NCBI Taxonomy" id="3880"/>
    <lineage>
        <taxon>Eukaryota</taxon>
        <taxon>Viridiplantae</taxon>
        <taxon>Streptophyta</taxon>
        <taxon>Embryophyta</taxon>
        <taxon>Tracheophyta</taxon>
        <taxon>Spermatophyta</taxon>
        <taxon>Magnoliopsida</taxon>
        <taxon>eudicotyledons</taxon>
        <taxon>Gunneridae</taxon>
        <taxon>Pentapetalae</taxon>
        <taxon>rosids</taxon>
        <taxon>fabids</taxon>
        <taxon>Fabales</taxon>
        <taxon>Fabaceae</taxon>
        <taxon>Papilionoideae</taxon>
        <taxon>50 kb inversion clade</taxon>
        <taxon>NPAAA clade</taxon>
        <taxon>Hologalegina</taxon>
        <taxon>IRL clade</taxon>
        <taxon>Trifolieae</taxon>
        <taxon>Medicago</taxon>
    </lineage>
</organism>
<dbReference type="EMBL" id="CM001220">
    <property type="protein sequence ID" value="AES91686.1"/>
    <property type="molecule type" value="Genomic_DNA"/>
</dbReference>
<evidence type="ECO:0000313" key="3">
    <source>
        <dbReference type="Proteomes" id="UP000002051"/>
    </source>
</evidence>
<dbReference type="AlphaFoldDB" id="G7JGM6"/>
<accession>G7JGM6</accession>
<dbReference type="PaxDb" id="3880-AES91686"/>
<keyword evidence="3" id="KW-1185">Reference proteome</keyword>
<sequence length="71" mass="8404">MGSPFLIKHNYKLNRHPLCDTDEYGAYEEDERHTYAGNFNYDHSNNDVARSEIHNDPHPNLNSYLQRRAQI</sequence>
<proteinExistence type="predicted"/>